<evidence type="ECO:0000313" key="1">
    <source>
        <dbReference type="EMBL" id="VAW30740.1"/>
    </source>
</evidence>
<name>A0A3B0UNM3_9ZZZZ</name>
<protein>
    <submittedName>
        <fullName evidence="1">Uncharacterized protein</fullName>
    </submittedName>
</protein>
<organism evidence="1">
    <name type="scientific">hydrothermal vent metagenome</name>
    <dbReference type="NCBI Taxonomy" id="652676"/>
    <lineage>
        <taxon>unclassified sequences</taxon>
        <taxon>metagenomes</taxon>
        <taxon>ecological metagenomes</taxon>
    </lineage>
</organism>
<proteinExistence type="predicted"/>
<reference evidence="1" key="1">
    <citation type="submission" date="2018-06" db="EMBL/GenBank/DDBJ databases">
        <authorList>
            <person name="Zhirakovskaya E."/>
        </authorList>
    </citation>
    <scope>NUCLEOTIDE SEQUENCE</scope>
</reference>
<dbReference type="AlphaFoldDB" id="A0A3B0UNM3"/>
<gene>
    <name evidence="1" type="ORF">MNBD_BACTEROID07-1292</name>
</gene>
<feature type="non-terminal residue" evidence="1">
    <location>
        <position position="1"/>
    </location>
</feature>
<sequence>ARYTDSPGYFFDLSLGKDLTLGVKNHIRMYGMLGFYSWQTNLTNNQQDDAVLYGVGADFHLHKSILSINLDGYSGYFGNDTLIIINPEKPLSFKDRPLVLRAKIEQWFGEWKLGLRYQAGLHDFQYQSVRLEISYYLSEDFLKNKKKEKL</sequence>
<dbReference type="EMBL" id="UOET01000558">
    <property type="protein sequence ID" value="VAW30740.1"/>
    <property type="molecule type" value="Genomic_DNA"/>
</dbReference>
<accession>A0A3B0UNM3</accession>